<organism evidence="3">
    <name type="scientific">uncultured Solirubrobacteraceae bacterium</name>
    <dbReference type="NCBI Taxonomy" id="1162706"/>
    <lineage>
        <taxon>Bacteria</taxon>
        <taxon>Bacillati</taxon>
        <taxon>Actinomycetota</taxon>
        <taxon>Thermoleophilia</taxon>
        <taxon>Solirubrobacterales</taxon>
        <taxon>Solirubrobacteraceae</taxon>
        <taxon>environmental samples</taxon>
    </lineage>
</organism>
<protein>
    <submittedName>
        <fullName evidence="3">Alkaline phosphatase</fullName>
        <ecNumber evidence="3">3.1.3.1</ecNumber>
    </submittedName>
</protein>
<feature type="region of interest" description="Disordered" evidence="1">
    <location>
        <begin position="34"/>
        <end position="53"/>
    </location>
</feature>
<dbReference type="InterPro" id="IPR001343">
    <property type="entry name" value="Hemolysn_Ca-bd"/>
</dbReference>
<feature type="chain" id="PRO_5038645458" evidence="2">
    <location>
        <begin position="31"/>
        <end position="455"/>
    </location>
</feature>
<dbReference type="GO" id="GO:0004035">
    <property type="term" value="F:alkaline phosphatase activity"/>
    <property type="evidence" value="ECO:0007669"/>
    <property type="project" value="UniProtKB-EC"/>
</dbReference>
<dbReference type="InterPro" id="IPR011049">
    <property type="entry name" value="Serralysin-like_metalloprot_C"/>
</dbReference>
<reference evidence="3" key="1">
    <citation type="submission" date="2020-02" db="EMBL/GenBank/DDBJ databases">
        <authorList>
            <person name="Meier V. D."/>
        </authorList>
    </citation>
    <scope>NUCLEOTIDE SEQUENCE</scope>
    <source>
        <strain evidence="3">AVDCRST_MAG69</strain>
    </source>
</reference>
<feature type="signal peptide" evidence="2">
    <location>
        <begin position="1"/>
        <end position="30"/>
    </location>
</feature>
<feature type="region of interest" description="Disordered" evidence="1">
    <location>
        <begin position="222"/>
        <end position="251"/>
    </location>
</feature>
<evidence type="ECO:0000313" key="3">
    <source>
        <dbReference type="EMBL" id="CAA9480168.1"/>
    </source>
</evidence>
<evidence type="ECO:0000256" key="1">
    <source>
        <dbReference type="SAM" id="MobiDB-lite"/>
    </source>
</evidence>
<dbReference type="PRINTS" id="PR00313">
    <property type="entry name" value="CABNDNGRPT"/>
</dbReference>
<dbReference type="Pfam" id="PF00353">
    <property type="entry name" value="HemolysinCabind"/>
    <property type="match status" value="3"/>
</dbReference>
<dbReference type="SUPFAM" id="SSF51120">
    <property type="entry name" value="beta-Roll"/>
    <property type="match status" value="2"/>
</dbReference>
<dbReference type="PROSITE" id="PS00330">
    <property type="entry name" value="HEMOLYSIN_CALCIUM"/>
    <property type="match status" value="2"/>
</dbReference>
<dbReference type="InterPro" id="IPR018511">
    <property type="entry name" value="Hemolysin-typ_Ca-bd_CS"/>
</dbReference>
<accession>A0A6J4RSZ7</accession>
<dbReference type="AlphaFoldDB" id="A0A6J4RSZ7"/>
<dbReference type="Gene3D" id="2.150.10.10">
    <property type="entry name" value="Serralysin-like metalloprotease, C-terminal"/>
    <property type="match status" value="1"/>
</dbReference>
<dbReference type="EC" id="3.1.3.1" evidence="3"/>
<keyword evidence="3" id="KW-0378">Hydrolase</keyword>
<dbReference type="GO" id="GO:0005509">
    <property type="term" value="F:calcium ion binding"/>
    <property type="evidence" value="ECO:0007669"/>
    <property type="project" value="InterPro"/>
</dbReference>
<sequence>MTSQRDGRRVWGAGIATLAALAALALPAAASGATVTVRPDPDTVPEGGGPPAYDEVHYVAAPGERNRLLVAYAADATSVTVTDPGAAITAMGSCVSVDAHTARCVAREDRGIRWLQSTRVALGDLDDELRTTRPGPAPIGGVVADGGPGDDLLDGGAGADRLDGGGGVDRLLGGGGLDVLTDGDRDGAAGDAAPGADVLDGGGDLDEVSYAQRTRGVTVSLVDPGPDGASGEGDTITGVERATGGAGDDRLTGDGGDNVLVGLAGADVLAGLGSRDSSGYGDFLDGGEGRDSLAGGDGRDTLSGGGARDVIACGRRVDVVRHPRGGELLPRDCESIAFFFGVEDENRLSFAPYPRSTTRTTARFVLRCTSFEDRDGELTPCRGMLTLREMAGRRRLLGRARFSHGTRRPAFGVRVELTALGIKRARRNAGVATTAFLRGENLPPVSWSIRLRTPR</sequence>
<gene>
    <name evidence="3" type="ORF">AVDCRST_MAG69-727</name>
</gene>
<dbReference type="EMBL" id="CADCVP010000093">
    <property type="protein sequence ID" value="CAA9480168.1"/>
    <property type="molecule type" value="Genomic_DNA"/>
</dbReference>
<keyword evidence="2" id="KW-0732">Signal</keyword>
<proteinExistence type="predicted"/>
<evidence type="ECO:0000256" key="2">
    <source>
        <dbReference type="SAM" id="SignalP"/>
    </source>
</evidence>
<name>A0A6J4RSZ7_9ACTN</name>